<keyword evidence="1" id="KW-0812">Transmembrane</keyword>
<evidence type="ECO:0000313" key="2">
    <source>
        <dbReference type="EMBL" id="KMO26674.1"/>
    </source>
</evidence>
<evidence type="ECO:0000256" key="1">
    <source>
        <dbReference type="SAM" id="Phobius"/>
    </source>
</evidence>
<feature type="non-terminal residue" evidence="2">
    <location>
        <position position="61"/>
    </location>
</feature>
<keyword evidence="1" id="KW-0472">Membrane</keyword>
<dbReference type="EMBL" id="LABY01000489">
    <property type="protein sequence ID" value="KMO26674.1"/>
    <property type="molecule type" value="Genomic_DNA"/>
</dbReference>
<dbReference type="AlphaFoldDB" id="A0A0J6RZ64"/>
<keyword evidence="1" id="KW-1133">Transmembrane helix</keyword>
<proteinExistence type="predicted"/>
<comment type="caution">
    <text evidence="2">The sequence shown here is derived from an EMBL/GenBank/DDBJ whole genome shotgun (WGS) entry which is preliminary data.</text>
</comment>
<name>A0A0J6RZ64_9HYPH</name>
<sequence length="61" mass="6528">MNDGSWHLIDNLTANAAAYLDDHPLVSKAAIALTLAAGCYAIVAVRAWSVSVCSDRSLRRI</sequence>
<keyword evidence="3" id="KW-1185">Reference proteome</keyword>
<protein>
    <submittedName>
        <fullName evidence="2">Uncharacterized protein</fullName>
    </submittedName>
</protein>
<reference evidence="2 3" key="1">
    <citation type="submission" date="2015-03" db="EMBL/GenBank/DDBJ databases">
        <title>Genome sequencing of Methylobacterium variabile DSM 16961.</title>
        <authorList>
            <person name="Chaudhry V."/>
            <person name="Patil P.B."/>
        </authorList>
    </citation>
    <scope>NUCLEOTIDE SEQUENCE [LARGE SCALE GENOMIC DNA]</scope>
    <source>
        <strain evidence="2 3">DSM 16961</strain>
    </source>
</reference>
<gene>
    <name evidence="2" type="ORF">VQ02_34130</name>
</gene>
<organism evidence="2 3">
    <name type="scientific">Methylobacterium variabile</name>
    <dbReference type="NCBI Taxonomy" id="298794"/>
    <lineage>
        <taxon>Bacteria</taxon>
        <taxon>Pseudomonadati</taxon>
        <taxon>Pseudomonadota</taxon>
        <taxon>Alphaproteobacteria</taxon>
        <taxon>Hyphomicrobiales</taxon>
        <taxon>Methylobacteriaceae</taxon>
        <taxon>Methylobacterium</taxon>
    </lineage>
</organism>
<feature type="transmembrane region" description="Helical" evidence="1">
    <location>
        <begin position="29"/>
        <end position="50"/>
    </location>
</feature>
<evidence type="ECO:0000313" key="3">
    <source>
        <dbReference type="Proteomes" id="UP000035955"/>
    </source>
</evidence>
<dbReference type="Proteomes" id="UP000035955">
    <property type="component" value="Unassembled WGS sequence"/>
</dbReference>
<accession>A0A0J6RZ64</accession>